<comment type="subcellular location">
    <subcellularLocation>
        <location evidence="1">Membrane</location>
        <topology evidence="1">Multi-pass membrane protein</topology>
    </subcellularLocation>
</comment>
<gene>
    <name evidence="7" type="ORF">MEDL_59489</name>
</gene>
<evidence type="ECO:0000256" key="2">
    <source>
        <dbReference type="ARBA" id="ARBA00006939"/>
    </source>
</evidence>
<keyword evidence="5 6" id="KW-0472">Membrane</keyword>
<dbReference type="GO" id="GO:0005886">
    <property type="term" value="C:plasma membrane"/>
    <property type="evidence" value="ECO:0007669"/>
    <property type="project" value="TreeGrafter"/>
</dbReference>
<evidence type="ECO:0000256" key="1">
    <source>
        <dbReference type="ARBA" id="ARBA00004141"/>
    </source>
</evidence>
<keyword evidence="8" id="KW-1185">Reference proteome</keyword>
<evidence type="ECO:0000313" key="7">
    <source>
        <dbReference type="EMBL" id="CAG2247588.1"/>
    </source>
</evidence>
<accession>A0A8S3V1V2</accession>
<dbReference type="Proteomes" id="UP000683360">
    <property type="component" value="Unassembled WGS sequence"/>
</dbReference>
<dbReference type="EMBL" id="CAJPWZ010002911">
    <property type="protein sequence ID" value="CAG2247588.1"/>
    <property type="molecule type" value="Genomic_DNA"/>
</dbReference>
<name>A0A8S3V1V2_MYTED</name>
<evidence type="ECO:0000256" key="6">
    <source>
        <dbReference type="SAM" id="Phobius"/>
    </source>
</evidence>
<comment type="similarity">
    <text evidence="2">Belongs to the ZIP transporter (TC 2.A.5) family.</text>
</comment>
<feature type="transmembrane region" description="Helical" evidence="6">
    <location>
        <begin position="648"/>
        <end position="668"/>
    </location>
</feature>
<protein>
    <submittedName>
        <fullName evidence="7">SLC39A14</fullName>
    </submittedName>
</protein>
<feature type="transmembrane region" description="Helical" evidence="6">
    <location>
        <begin position="479"/>
        <end position="498"/>
    </location>
</feature>
<dbReference type="AlphaFoldDB" id="A0A8S3V1V2"/>
<feature type="transmembrane region" description="Helical" evidence="6">
    <location>
        <begin position="674"/>
        <end position="695"/>
    </location>
</feature>
<comment type="caution">
    <text evidence="7">The sequence shown here is derived from an EMBL/GenBank/DDBJ whole genome shotgun (WGS) entry which is preliminary data.</text>
</comment>
<dbReference type="InterPro" id="IPR050799">
    <property type="entry name" value="ZIP_Transporter"/>
</dbReference>
<dbReference type="PANTHER" id="PTHR12191:SF37">
    <property type="entry name" value="ZINC TRANSPORTER FOI"/>
    <property type="match status" value="1"/>
</dbReference>
<feature type="transmembrane region" description="Helical" evidence="6">
    <location>
        <begin position="518"/>
        <end position="537"/>
    </location>
</feature>
<dbReference type="GO" id="GO:0005385">
    <property type="term" value="F:zinc ion transmembrane transporter activity"/>
    <property type="evidence" value="ECO:0007669"/>
    <property type="project" value="TreeGrafter"/>
</dbReference>
<evidence type="ECO:0000256" key="5">
    <source>
        <dbReference type="ARBA" id="ARBA00023136"/>
    </source>
</evidence>
<dbReference type="GO" id="GO:0030003">
    <property type="term" value="P:intracellular monoatomic cation homeostasis"/>
    <property type="evidence" value="ECO:0007669"/>
    <property type="project" value="TreeGrafter"/>
</dbReference>
<reference evidence="7" key="1">
    <citation type="submission" date="2021-03" db="EMBL/GenBank/DDBJ databases">
        <authorList>
            <person name="Bekaert M."/>
        </authorList>
    </citation>
    <scope>NUCLEOTIDE SEQUENCE</scope>
</reference>
<evidence type="ECO:0000256" key="4">
    <source>
        <dbReference type="ARBA" id="ARBA00022989"/>
    </source>
</evidence>
<feature type="transmembrane region" description="Helical" evidence="6">
    <location>
        <begin position="446"/>
        <end position="467"/>
    </location>
</feature>
<feature type="transmembrane region" description="Helical" evidence="6">
    <location>
        <begin position="716"/>
        <end position="738"/>
    </location>
</feature>
<dbReference type="GO" id="GO:0071578">
    <property type="term" value="P:zinc ion import across plasma membrane"/>
    <property type="evidence" value="ECO:0007669"/>
    <property type="project" value="TreeGrafter"/>
</dbReference>
<keyword evidence="4 6" id="KW-1133">Transmembrane helix</keyword>
<dbReference type="InterPro" id="IPR003689">
    <property type="entry name" value="ZIP"/>
</dbReference>
<organism evidence="7 8">
    <name type="scientific">Mytilus edulis</name>
    <name type="common">Blue mussel</name>
    <dbReference type="NCBI Taxonomy" id="6550"/>
    <lineage>
        <taxon>Eukaryota</taxon>
        <taxon>Metazoa</taxon>
        <taxon>Spiralia</taxon>
        <taxon>Lophotrochozoa</taxon>
        <taxon>Mollusca</taxon>
        <taxon>Bivalvia</taxon>
        <taxon>Autobranchia</taxon>
        <taxon>Pteriomorphia</taxon>
        <taxon>Mytilida</taxon>
        <taxon>Mytiloidea</taxon>
        <taxon>Mytilidae</taxon>
        <taxon>Mytilinae</taxon>
        <taxon>Mytilus</taxon>
    </lineage>
</organism>
<keyword evidence="3 6" id="KW-0812">Transmembrane</keyword>
<evidence type="ECO:0000256" key="3">
    <source>
        <dbReference type="ARBA" id="ARBA00022692"/>
    </source>
</evidence>
<dbReference type="GO" id="GO:0140410">
    <property type="term" value="F:monoatomic cation:bicarbonate symporter activity"/>
    <property type="evidence" value="ECO:0007669"/>
    <property type="project" value="TreeGrafter"/>
</dbReference>
<dbReference type="PANTHER" id="PTHR12191">
    <property type="entry name" value="SOLUTE CARRIER FAMILY 39"/>
    <property type="match status" value="1"/>
</dbReference>
<dbReference type="OrthoDB" id="200954at2759"/>
<dbReference type="Pfam" id="PF02535">
    <property type="entry name" value="Zip"/>
    <property type="match status" value="1"/>
</dbReference>
<evidence type="ECO:0000313" key="8">
    <source>
        <dbReference type="Proteomes" id="UP000683360"/>
    </source>
</evidence>
<proteinExistence type="inferred from homology"/>
<sequence>MESFLCDYCGLSNGSGKSWNLYDYCGLSNGSGKAWNLYDYCGLSNGSGKSWNLYNYCGLSNGSGKSWNLYDYCGLSNGSGTSWNLYDYCGLSNGSGKSWNLYDYCGLSNGSGKSWNPYDYCALSNGSGKSWNLYDYCGLTSLGKSWNLYDYCGLSNGSGKSWNPFFVIIVDYSMVQANHGILYDYCGLSNDEDFLITEGVERFRQKKYNPKTRPTIELADYYEIGDDSVIRDGYCILAPGAKIAVNEIWLYGILSTLSKHRHRKAPKEKEKAGFDILKRLIDGFYEPWDLAIDGGTKVFQDSKIFRALRSYAEHNLEMDQSTFTRESHIHDNYFESLINKFSSDGSLSQLQFQELAIDLTANKLPGNYSSDCDNQSPGTSCNRNQSIQCLGYDDIFNTYAKNGKVDETALVKAVPALLYYTQEDICMKPDTAIYHRHHKKPSSSQAWGYGIGFVSLIVLISNIGAFLGPCMKTQLFKRILMFCVALAVGTLGATGLLVLTPEALGLTGIDSPVPDYNWKMTTVLGGIYFVFVCERLLKMILKGKKRKDEEEEVKLNEQGKIKNGTDHSHFDPEDMDTSDGGVKTVAWILLLGDSIHNFVDGLAIGAAFTENVFTGVSVSLAVICEELPHELGDIAILLHSGLTMKKALFYNFLAAIVCYGGLIVGIVVGENTDANRWIFAFAGGLFIYIALVDMIPEMNEQAVTSRKNQTESTLQIFLYQNTGLLLGFAIIIIISYYAKYIDL</sequence>